<name>D6GPZ9_FILAD</name>
<dbReference type="RefSeq" id="WP_014262769.1">
    <property type="nucleotide sequence ID" value="NC_016630.1"/>
</dbReference>
<evidence type="ECO:0000313" key="2">
    <source>
        <dbReference type="Proteomes" id="UP000007468"/>
    </source>
</evidence>
<dbReference type="KEGG" id="faa:HMPREF0389_00774"/>
<dbReference type="Proteomes" id="UP000007468">
    <property type="component" value="Chromosome"/>
</dbReference>
<proteinExistence type="predicted"/>
<sequence>MKKTTMIAVVVSVLMIGGILFGVAQTRSGDKAPTYNKLLTDTQKIELLQQLYHKAPDFNHIAIGAYEDGFSEGDLLRDGYVPYEENYKQEDVYFLHGSAHGVSVRVHIKQTDTALTANEKLIEEFNQKSSEKNYTDVLFGETYTADGNTIAIKTVEYLNEKKQPVTTFLYSDIRDGGKAYLCAQIDVNTAKFDDKTNELLKELDVVFGFNISELF</sequence>
<accession>D6GPZ9</accession>
<evidence type="ECO:0000313" key="1">
    <source>
        <dbReference type="EMBL" id="EFE28852.1"/>
    </source>
</evidence>
<organism evidence="1 2">
    <name type="scientific">Filifactor alocis (strain ATCC 35896 / CCUG 47790 / D40 B5)</name>
    <name type="common">Fusobacterium alocis</name>
    <dbReference type="NCBI Taxonomy" id="546269"/>
    <lineage>
        <taxon>Bacteria</taxon>
        <taxon>Bacillati</taxon>
        <taxon>Bacillota</taxon>
        <taxon>Clostridia</taxon>
        <taxon>Peptostreptococcales</taxon>
        <taxon>Filifactoraceae</taxon>
        <taxon>Filifactor</taxon>
    </lineage>
</organism>
<reference evidence="2" key="1">
    <citation type="submission" date="2010-12" db="EMBL/GenBank/DDBJ databases">
        <title>The genome sequence of Filifactor alocis strain ATCC 35896.</title>
        <authorList>
            <consortium name="The Broad Institute Genome Sequencing Platform"/>
            <person name="Ward D."/>
            <person name="Earl A."/>
            <person name="Feldgarden M."/>
            <person name="Young S.K."/>
            <person name="Gargeya S."/>
            <person name="Zeng Q."/>
            <person name="Alvarado L."/>
            <person name="Berlin A."/>
            <person name="Bochicchio J."/>
            <person name="Chapman S.B."/>
            <person name="Chen Z."/>
            <person name="Freedman E."/>
            <person name="Gellesch M."/>
            <person name="Goldberg J."/>
            <person name="Griggs A."/>
            <person name="Gujja S."/>
            <person name="Heilman E."/>
            <person name="Heiman D."/>
            <person name="Howarth C."/>
            <person name="Mehta T."/>
            <person name="Neiman D."/>
            <person name="Pearson M."/>
            <person name="Roberts A."/>
            <person name="Saif S."/>
            <person name="Shea T."/>
            <person name="Shenoy N."/>
            <person name="Sisk P."/>
            <person name="Stolte C."/>
            <person name="Sykes S."/>
            <person name="White J."/>
            <person name="Yandava C."/>
            <person name="Izard J."/>
            <person name="Blanton J.M."/>
            <person name="Baranova O.V."/>
            <person name="Tanner A.C."/>
            <person name="Dewhirst F.E."/>
            <person name="Haas B."/>
            <person name="Nusbaum C."/>
            <person name="Birren B."/>
        </authorList>
    </citation>
    <scope>NUCLEOTIDE SEQUENCE [LARGE SCALE GENOMIC DNA]</scope>
    <source>
        <strain evidence="2">ATCC 35896 / D40 B5</strain>
    </source>
</reference>
<gene>
    <name evidence="1" type="ordered locus">HMPREF0389_00774</name>
</gene>
<dbReference type="AlphaFoldDB" id="D6GPZ9"/>
<keyword evidence="2" id="KW-1185">Reference proteome</keyword>
<dbReference type="EMBL" id="CP002390">
    <property type="protein sequence ID" value="EFE28852.1"/>
    <property type="molecule type" value="Genomic_DNA"/>
</dbReference>
<protein>
    <submittedName>
        <fullName evidence="1">Uncharacterized protein</fullName>
    </submittedName>
</protein>